<proteinExistence type="predicted"/>
<feature type="region of interest" description="Disordered" evidence="1">
    <location>
        <begin position="1"/>
        <end position="26"/>
    </location>
</feature>
<accession>A0A1G7IS04</accession>
<organism evidence="2 3">
    <name type="scientific">Pricia antarctica</name>
    <dbReference type="NCBI Taxonomy" id="641691"/>
    <lineage>
        <taxon>Bacteria</taxon>
        <taxon>Pseudomonadati</taxon>
        <taxon>Bacteroidota</taxon>
        <taxon>Flavobacteriia</taxon>
        <taxon>Flavobacteriales</taxon>
        <taxon>Flavobacteriaceae</taxon>
        <taxon>Pricia</taxon>
    </lineage>
</organism>
<name>A0A1G7IS04_9FLAO</name>
<feature type="compositionally biased region" description="Basic and acidic residues" evidence="1">
    <location>
        <begin position="15"/>
        <end position="26"/>
    </location>
</feature>
<protein>
    <submittedName>
        <fullName evidence="2">Uncharacterized protein</fullName>
    </submittedName>
</protein>
<dbReference type="AlphaFoldDB" id="A0A1G7IS04"/>
<gene>
    <name evidence="2" type="ORF">SAMN05421636_1147</name>
</gene>
<evidence type="ECO:0000313" key="3">
    <source>
        <dbReference type="Proteomes" id="UP000199109"/>
    </source>
</evidence>
<reference evidence="2 3" key="1">
    <citation type="submission" date="2016-10" db="EMBL/GenBank/DDBJ databases">
        <authorList>
            <person name="de Groot N.N."/>
        </authorList>
    </citation>
    <scope>NUCLEOTIDE SEQUENCE [LARGE SCALE GENOMIC DNA]</scope>
    <source>
        <strain evidence="2 3">DSM 23421</strain>
    </source>
</reference>
<keyword evidence="3" id="KW-1185">Reference proteome</keyword>
<evidence type="ECO:0000313" key="2">
    <source>
        <dbReference type="EMBL" id="SDF15378.1"/>
    </source>
</evidence>
<evidence type="ECO:0000256" key="1">
    <source>
        <dbReference type="SAM" id="MobiDB-lite"/>
    </source>
</evidence>
<dbReference type="EMBL" id="FNAO01000014">
    <property type="protein sequence ID" value="SDF15378.1"/>
    <property type="molecule type" value="Genomic_DNA"/>
</dbReference>
<dbReference type="Proteomes" id="UP000199109">
    <property type="component" value="Unassembled WGS sequence"/>
</dbReference>
<sequence length="89" mass="10442">MVDDSKNHGKKDRHKTPSTEKRKATLRPEEGNAIFCARSFRTTSVLLICKSAKFKYNLSPPLPPKTWIFLYRYHLVKLFTYEKNLLLIT</sequence>